<dbReference type="GO" id="GO:0008745">
    <property type="term" value="F:N-acetylmuramoyl-L-alanine amidase activity"/>
    <property type="evidence" value="ECO:0007669"/>
    <property type="project" value="UniProtKB-EC"/>
</dbReference>
<dbReference type="SUPFAM" id="SSF54106">
    <property type="entry name" value="LysM domain"/>
    <property type="match status" value="3"/>
</dbReference>
<evidence type="ECO:0000313" key="3">
    <source>
        <dbReference type="EMBL" id="KYC64676.1"/>
    </source>
</evidence>
<dbReference type="Gene3D" id="3.10.350.10">
    <property type="entry name" value="LysM domain"/>
    <property type="match status" value="3"/>
</dbReference>
<dbReference type="PANTHER" id="PTHR33734:SF22">
    <property type="entry name" value="MEMBRANE-BOUND LYTIC MUREIN TRANSGLYCOSYLASE D"/>
    <property type="match status" value="1"/>
</dbReference>
<feature type="domain" description="LysM" evidence="2">
    <location>
        <begin position="273"/>
        <end position="317"/>
    </location>
</feature>
<dbReference type="InterPro" id="IPR002053">
    <property type="entry name" value="Glyco_hydro_25"/>
</dbReference>
<dbReference type="PATRIC" id="fig|1398.26.peg.1797"/>
<dbReference type="AlphaFoldDB" id="A0A150K5D7"/>
<reference evidence="3 4" key="1">
    <citation type="submission" date="2016-01" db="EMBL/GenBank/DDBJ databases">
        <title>Genome Sequences of Twelve Sporeforming Bacillus Species Isolated from Foods.</title>
        <authorList>
            <person name="Berendsen E.M."/>
            <person name="Wells-Bennik M.H."/>
            <person name="Krawcyk A.O."/>
            <person name="De Jong A."/>
            <person name="Holsappel S."/>
            <person name="Eijlander R.T."/>
            <person name="Kuipers O.P."/>
        </authorList>
    </citation>
    <scope>NUCLEOTIDE SEQUENCE [LARGE SCALE GENOMIC DNA]</scope>
    <source>
        <strain evidence="3 4">B4098</strain>
    </source>
</reference>
<dbReference type="EC" id="3.5.1.28" evidence="3"/>
<name>A0A150K5D7_HEYCO</name>
<accession>A0A150K5D7</accession>
<dbReference type="PANTHER" id="PTHR33734">
    <property type="entry name" value="LYSM DOMAIN-CONTAINING GPI-ANCHORED PROTEIN 2"/>
    <property type="match status" value="1"/>
</dbReference>
<comment type="similarity">
    <text evidence="1">Belongs to the glycosyl hydrolase 25 family.</text>
</comment>
<dbReference type="SUPFAM" id="SSF51445">
    <property type="entry name" value="(Trans)glycosidases"/>
    <property type="match status" value="1"/>
</dbReference>
<dbReference type="SMART" id="SM00257">
    <property type="entry name" value="LysM"/>
    <property type="match status" value="3"/>
</dbReference>
<proteinExistence type="inferred from homology"/>
<organism evidence="3 4">
    <name type="scientific">Heyndrickxia coagulans</name>
    <name type="common">Weizmannia coagulans</name>
    <dbReference type="NCBI Taxonomy" id="1398"/>
    <lineage>
        <taxon>Bacteria</taxon>
        <taxon>Bacillati</taxon>
        <taxon>Bacillota</taxon>
        <taxon>Bacilli</taxon>
        <taxon>Bacillales</taxon>
        <taxon>Bacillaceae</taxon>
        <taxon>Heyndrickxia</taxon>
    </lineage>
</organism>
<dbReference type="GO" id="GO:0009253">
    <property type="term" value="P:peptidoglycan catabolic process"/>
    <property type="evidence" value="ECO:0007669"/>
    <property type="project" value="InterPro"/>
</dbReference>
<evidence type="ECO:0000259" key="2">
    <source>
        <dbReference type="PROSITE" id="PS51782"/>
    </source>
</evidence>
<dbReference type="RefSeq" id="WP_061566324.1">
    <property type="nucleotide sequence ID" value="NZ_LQYG01000024.1"/>
</dbReference>
<dbReference type="Proteomes" id="UP000075288">
    <property type="component" value="Unassembled WGS sequence"/>
</dbReference>
<feature type="domain" description="LysM" evidence="2">
    <location>
        <begin position="325"/>
        <end position="369"/>
    </location>
</feature>
<dbReference type="InterPro" id="IPR018392">
    <property type="entry name" value="LysM"/>
</dbReference>
<feature type="domain" description="LysM" evidence="2">
    <location>
        <begin position="221"/>
        <end position="265"/>
    </location>
</feature>
<protein>
    <submittedName>
        <fullName evidence="3">N-acetylmuramoyl-L-alanine amidase</fullName>
        <ecNumber evidence="3">3.5.1.28</ecNumber>
    </submittedName>
</protein>
<evidence type="ECO:0000313" key="4">
    <source>
        <dbReference type="Proteomes" id="UP000075288"/>
    </source>
</evidence>
<dbReference type="InterPro" id="IPR017853">
    <property type="entry name" value="GH"/>
</dbReference>
<dbReference type="Pfam" id="PF01183">
    <property type="entry name" value="Glyco_hydro_25"/>
    <property type="match status" value="1"/>
</dbReference>
<dbReference type="PROSITE" id="PS51782">
    <property type="entry name" value="LYSM"/>
    <property type="match status" value="3"/>
</dbReference>
<dbReference type="CDD" id="cd00118">
    <property type="entry name" value="LysM"/>
    <property type="match status" value="3"/>
</dbReference>
<dbReference type="Pfam" id="PF01476">
    <property type="entry name" value="LysM"/>
    <property type="match status" value="3"/>
</dbReference>
<dbReference type="InterPro" id="IPR036779">
    <property type="entry name" value="LysM_dom_sf"/>
</dbReference>
<keyword evidence="3" id="KW-0378">Hydrolase</keyword>
<dbReference type="GO" id="GO:0016998">
    <property type="term" value="P:cell wall macromolecule catabolic process"/>
    <property type="evidence" value="ECO:0007669"/>
    <property type="project" value="InterPro"/>
</dbReference>
<dbReference type="Gene3D" id="3.20.20.80">
    <property type="entry name" value="Glycosidases"/>
    <property type="match status" value="1"/>
</dbReference>
<dbReference type="PROSITE" id="PS51904">
    <property type="entry name" value="GLYCOSYL_HYDROL_F25_2"/>
    <property type="match status" value="1"/>
</dbReference>
<sequence length="370" mass="40505">MGQIVDLSHHQPANKINWKQFGKDVDLAIIRVQYGSLTEDREHKNHAANCKKHGVPFGHYAYGCFVSVNDAKTEARDFLRRADPAAKFLALDVEGDTVKACGTKNLAQAAQAFIDTCKAAGHKVGLYVSHELYKKYGMDKVRADFLWLPRYGADNGKPEKKPDYPCDLWQYSQNCRVAWYPGTVDLNLLIGNKKLSYFTGAVKKTGEKIAKSVKKVNNMTATYTVKPGDTLSGIAKKYGTTVANLQKLNGIGNPNKIYAGQKLKISGSAPVKQYYTVKVGDTLSGIAAKYGTSVATLQKLNGISNPNKIYAGQKLKIAGSAPAAQYYTVKTGDNLTKIAKRFGTSVSHLVALNKIKNPNLIRAGQKLRVK</sequence>
<evidence type="ECO:0000256" key="1">
    <source>
        <dbReference type="ARBA" id="ARBA00010646"/>
    </source>
</evidence>
<gene>
    <name evidence="3" type="ORF">B4098_3369</name>
</gene>
<dbReference type="GO" id="GO:0003796">
    <property type="term" value="F:lysozyme activity"/>
    <property type="evidence" value="ECO:0007669"/>
    <property type="project" value="InterPro"/>
</dbReference>
<dbReference type="EMBL" id="LQYG01000024">
    <property type="protein sequence ID" value="KYC64676.1"/>
    <property type="molecule type" value="Genomic_DNA"/>
</dbReference>
<comment type="caution">
    <text evidence="3">The sequence shown here is derived from an EMBL/GenBank/DDBJ whole genome shotgun (WGS) entry which is preliminary data.</text>
</comment>